<dbReference type="EMBL" id="JBHTOC010000004">
    <property type="protein sequence ID" value="MFD1429339.1"/>
    <property type="molecule type" value="Genomic_DNA"/>
</dbReference>
<name>A0ABW4CH73_9LACO</name>
<evidence type="ECO:0000313" key="4">
    <source>
        <dbReference type="Proteomes" id="UP001597196"/>
    </source>
</evidence>
<comment type="caution">
    <text evidence="3">The sequence shown here is derived from an EMBL/GenBank/DDBJ whole genome shotgun (WGS) entry which is preliminary data.</text>
</comment>
<proteinExistence type="predicted"/>
<feature type="compositionally biased region" description="Polar residues" evidence="1">
    <location>
        <begin position="133"/>
        <end position="151"/>
    </location>
</feature>
<sequence>MTPDEQTVFKRGYSDGERVHAEKMAQAQAAKEAKLQAVYDSGFRYGSTGADLGNAGVASMTPDEQNVFKRGYSDGARVHAEKMAQAQKDAAAKAQHAQDILNSHKKGQDYTDYKKIDAAYAKGLADAAKKAAQTTDSGNRSTDTSENTQSTEPDKTSATKTDGTTAATATTATQTKAKASNRSTSNATTSDNDQKTEAATANGTTQGQLPTTGDHVDTTAASLGFVAVIGMLFGLAGTSLKKQR</sequence>
<organism evidence="3 4">
    <name type="scientific">Lacticaseibacillus mingshuiensis</name>
    <dbReference type="NCBI Taxonomy" id="2799574"/>
    <lineage>
        <taxon>Bacteria</taxon>
        <taxon>Bacillati</taxon>
        <taxon>Bacillota</taxon>
        <taxon>Bacilli</taxon>
        <taxon>Lactobacillales</taxon>
        <taxon>Lactobacillaceae</taxon>
        <taxon>Lacticaseibacillus</taxon>
    </lineage>
</organism>
<keyword evidence="2" id="KW-1133">Transmembrane helix</keyword>
<accession>A0ABW4CH73</accession>
<dbReference type="RefSeq" id="WP_203636979.1">
    <property type="nucleotide sequence ID" value="NZ_BOLS01000004.1"/>
</dbReference>
<feature type="compositionally biased region" description="Low complexity" evidence="1">
    <location>
        <begin position="158"/>
        <end position="191"/>
    </location>
</feature>
<evidence type="ECO:0000256" key="1">
    <source>
        <dbReference type="SAM" id="MobiDB-lite"/>
    </source>
</evidence>
<keyword evidence="2" id="KW-0472">Membrane</keyword>
<gene>
    <name evidence="3" type="ORF">ACFQ4P_03630</name>
</gene>
<feature type="region of interest" description="Disordered" evidence="1">
    <location>
        <begin position="131"/>
        <end position="195"/>
    </location>
</feature>
<evidence type="ECO:0008006" key="5">
    <source>
        <dbReference type="Google" id="ProtNLM"/>
    </source>
</evidence>
<evidence type="ECO:0000256" key="2">
    <source>
        <dbReference type="SAM" id="Phobius"/>
    </source>
</evidence>
<feature type="transmembrane region" description="Helical" evidence="2">
    <location>
        <begin position="220"/>
        <end position="240"/>
    </location>
</feature>
<protein>
    <recommendedName>
        <fullName evidence="5">Gram-positive cocci surface proteins LPxTG domain-containing protein</fullName>
    </recommendedName>
</protein>
<keyword evidence="4" id="KW-1185">Reference proteome</keyword>
<reference evidence="4" key="1">
    <citation type="journal article" date="2019" name="Int. J. Syst. Evol. Microbiol.">
        <title>The Global Catalogue of Microorganisms (GCM) 10K type strain sequencing project: providing services to taxonomists for standard genome sequencing and annotation.</title>
        <authorList>
            <consortium name="The Broad Institute Genomics Platform"/>
            <consortium name="The Broad Institute Genome Sequencing Center for Infectious Disease"/>
            <person name="Wu L."/>
            <person name="Ma J."/>
        </authorList>
    </citation>
    <scope>NUCLEOTIDE SEQUENCE [LARGE SCALE GENOMIC DNA]</scope>
    <source>
        <strain evidence="4">CCM 8980</strain>
    </source>
</reference>
<evidence type="ECO:0000313" key="3">
    <source>
        <dbReference type="EMBL" id="MFD1429339.1"/>
    </source>
</evidence>
<dbReference type="Proteomes" id="UP001597196">
    <property type="component" value="Unassembled WGS sequence"/>
</dbReference>
<keyword evidence="2" id="KW-0812">Transmembrane</keyword>